<sequence>MINNYQEDKHSYKGKILEGIILGKIGKVFIAIWICISVVLIVDLFNKREHCVAEALIFMLYVAVFLRAYVLAHRMSAKYSFEKTIYTISMTENSINQEVRNEKNEVISSKTFEKKDYKYTRRGIKYLFVFFSNNEVCILKKNGFKEGTEAEFLTELNNNYTRETKIRDNTFESLKTCLIIGIVLGILISVMLIKFGGIDASPLLICVKMIFASTVFTLWLKYAIGSYIKWFNRQKIIMRVLSIVFYPISFGAFMFWGFIELILSVLRTIA</sequence>
<keyword evidence="1" id="KW-1133">Transmembrane helix</keyword>
<dbReference type="AlphaFoldDB" id="A0A1H7KH20"/>
<keyword evidence="3" id="KW-1185">Reference proteome</keyword>
<feature type="transmembrane region" description="Helical" evidence="1">
    <location>
        <begin position="202"/>
        <end position="224"/>
    </location>
</feature>
<name>A0A1H7KH20_9FIRM</name>
<feature type="transmembrane region" description="Helical" evidence="1">
    <location>
        <begin position="52"/>
        <end position="72"/>
    </location>
</feature>
<feature type="transmembrane region" description="Helical" evidence="1">
    <location>
        <begin position="236"/>
        <end position="259"/>
    </location>
</feature>
<accession>A0A1H7KH20</accession>
<dbReference type="Proteomes" id="UP000182321">
    <property type="component" value="Unassembled WGS sequence"/>
</dbReference>
<keyword evidence="1" id="KW-0812">Transmembrane</keyword>
<proteinExistence type="predicted"/>
<gene>
    <name evidence="2" type="ORF">SAMN02910377_02016</name>
</gene>
<evidence type="ECO:0000313" key="2">
    <source>
        <dbReference type="EMBL" id="SEK85257.1"/>
    </source>
</evidence>
<reference evidence="3" key="1">
    <citation type="submission" date="2016-10" db="EMBL/GenBank/DDBJ databases">
        <authorList>
            <person name="Varghese N."/>
        </authorList>
    </citation>
    <scope>NUCLEOTIDE SEQUENCE [LARGE SCALE GENOMIC DNA]</scope>
    <source>
        <strain evidence="3">ACV-9</strain>
    </source>
</reference>
<keyword evidence="1" id="KW-0472">Membrane</keyword>
<evidence type="ECO:0000256" key="1">
    <source>
        <dbReference type="SAM" id="Phobius"/>
    </source>
</evidence>
<organism evidence="2 3">
    <name type="scientific">Pseudobutyrivibrio ruminis</name>
    <dbReference type="NCBI Taxonomy" id="46206"/>
    <lineage>
        <taxon>Bacteria</taxon>
        <taxon>Bacillati</taxon>
        <taxon>Bacillota</taxon>
        <taxon>Clostridia</taxon>
        <taxon>Lachnospirales</taxon>
        <taxon>Lachnospiraceae</taxon>
        <taxon>Pseudobutyrivibrio</taxon>
    </lineage>
</organism>
<dbReference type="RefSeq" id="WP_074791539.1">
    <property type="nucleotide sequence ID" value="NZ_FNZX01000012.1"/>
</dbReference>
<dbReference type="EMBL" id="FNZX01000012">
    <property type="protein sequence ID" value="SEK85257.1"/>
    <property type="molecule type" value="Genomic_DNA"/>
</dbReference>
<protein>
    <submittedName>
        <fullName evidence="2">Uncharacterized protein</fullName>
    </submittedName>
</protein>
<feature type="transmembrane region" description="Helical" evidence="1">
    <location>
        <begin position="21"/>
        <end position="46"/>
    </location>
</feature>
<evidence type="ECO:0000313" key="3">
    <source>
        <dbReference type="Proteomes" id="UP000182321"/>
    </source>
</evidence>
<feature type="transmembrane region" description="Helical" evidence="1">
    <location>
        <begin position="177"/>
        <end position="196"/>
    </location>
</feature>